<dbReference type="SUPFAM" id="SSF81324">
    <property type="entry name" value="Voltage-gated potassium channels"/>
    <property type="match status" value="1"/>
</dbReference>
<dbReference type="Pfam" id="PF07885">
    <property type="entry name" value="Ion_trans_2"/>
    <property type="match status" value="1"/>
</dbReference>
<dbReference type="SUPFAM" id="SSF53850">
    <property type="entry name" value="Periplasmic binding protein-like II"/>
    <property type="match status" value="1"/>
</dbReference>
<evidence type="ECO:0000313" key="3">
    <source>
        <dbReference type="EMBL" id="KPQ34795.1"/>
    </source>
</evidence>
<feature type="transmembrane region" description="Helical" evidence="1">
    <location>
        <begin position="198"/>
        <end position="216"/>
    </location>
</feature>
<organism evidence="3 4">
    <name type="scientific">Phormidesmis priestleyi Ana</name>
    <dbReference type="NCBI Taxonomy" id="1666911"/>
    <lineage>
        <taxon>Bacteria</taxon>
        <taxon>Bacillati</taxon>
        <taxon>Cyanobacteriota</taxon>
        <taxon>Cyanophyceae</taxon>
        <taxon>Leptolyngbyales</taxon>
        <taxon>Leptolyngbyaceae</taxon>
        <taxon>Phormidesmis</taxon>
    </lineage>
</organism>
<dbReference type="EMBL" id="LJZR01000017">
    <property type="protein sequence ID" value="KPQ34795.1"/>
    <property type="molecule type" value="Genomic_DNA"/>
</dbReference>
<evidence type="ECO:0000256" key="1">
    <source>
        <dbReference type="SAM" id="Phobius"/>
    </source>
</evidence>
<keyword evidence="1" id="KW-0812">Transmembrane</keyword>
<dbReference type="AlphaFoldDB" id="A0A0P7YWZ0"/>
<keyword evidence="1" id="KW-0472">Membrane</keyword>
<dbReference type="Proteomes" id="UP000050465">
    <property type="component" value="Unassembled WGS sequence"/>
</dbReference>
<dbReference type="Gene3D" id="1.10.287.70">
    <property type="match status" value="1"/>
</dbReference>
<sequence>MQRLRLLAEIAVAFSRKALVLSIPIGFASGGMAIAQTNDIPALPQTKLTVGVSHRPPFAIKTPTESGSDWDGIGVHLWREVAEALNIQYEWKEISPTQTVVHLQDGSVDIVIDAIAIAAAEPQIDFTQSYYISSVGIAQTQGQSLLDTVGTVLSPQFLRIGLWLSLVFLAVGGVVWLFERNVEEGNFADKPISGLWGSFWWAGVTMTTIGYGDMVPKTVGGRVIALLWMLTAMGITASLTASITSVLTQDQSGKLTQFADLEAMQVGSIEDSVAAKMLEQQQISFELADNTSAGLKSVDQGQLDAFVHDAALLDYLNTNKFKNRLAVETTGLQASRYVFGL</sequence>
<dbReference type="InterPro" id="IPR015683">
    <property type="entry name" value="Ionotropic_Glu_rcpt"/>
</dbReference>
<dbReference type="PANTHER" id="PTHR18966">
    <property type="entry name" value="IONOTROPIC GLUTAMATE RECEPTOR"/>
    <property type="match status" value="1"/>
</dbReference>
<dbReference type="InterPro" id="IPR013099">
    <property type="entry name" value="K_chnl_dom"/>
</dbReference>
<feature type="transmembrane region" description="Helical" evidence="1">
    <location>
        <begin position="160"/>
        <end position="178"/>
    </location>
</feature>
<feature type="transmembrane region" description="Helical" evidence="1">
    <location>
        <begin position="223"/>
        <end position="247"/>
    </location>
</feature>
<proteinExistence type="predicted"/>
<name>A0A0P7YWZ0_9CYAN</name>
<dbReference type="GO" id="GO:0015276">
    <property type="term" value="F:ligand-gated monoatomic ion channel activity"/>
    <property type="evidence" value="ECO:0007669"/>
    <property type="project" value="InterPro"/>
</dbReference>
<accession>A0A0P7YWZ0</accession>
<protein>
    <submittedName>
        <fullName evidence="3">Polar amino acid transport system substrate-binding protein</fullName>
    </submittedName>
</protein>
<dbReference type="STRING" id="1666911.HLUCCA11_13795"/>
<comment type="caution">
    <text evidence="3">The sequence shown here is derived from an EMBL/GenBank/DDBJ whole genome shotgun (WGS) entry which is preliminary data.</text>
</comment>
<dbReference type="GO" id="GO:0016020">
    <property type="term" value="C:membrane"/>
    <property type="evidence" value="ECO:0007669"/>
    <property type="project" value="UniProtKB-SubCell"/>
</dbReference>
<feature type="domain" description="Potassium channel" evidence="2">
    <location>
        <begin position="171"/>
        <end position="248"/>
    </location>
</feature>
<evidence type="ECO:0000313" key="4">
    <source>
        <dbReference type="Proteomes" id="UP000050465"/>
    </source>
</evidence>
<dbReference type="Gene3D" id="3.40.190.10">
    <property type="entry name" value="Periplasmic binding protein-like II"/>
    <property type="match status" value="2"/>
</dbReference>
<keyword evidence="1" id="KW-1133">Transmembrane helix</keyword>
<evidence type="ECO:0000259" key="2">
    <source>
        <dbReference type="Pfam" id="PF07885"/>
    </source>
</evidence>
<gene>
    <name evidence="3" type="ORF">HLUCCA11_13795</name>
</gene>
<reference evidence="3 4" key="1">
    <citation type="submission" date="2015-09" db="EMBL/GenBank/DDBJ databases">
        <title>Identification and resolution of microdiversity through metagenomic sequencing of parallel consortia.</title>
        <authorList>
            <person name="Nelson W.C."/>
            <person name="Romine M.F."/>
            <person name="Lindemann S.R."/>
        </authorList>
    </citation>
    <scope>NUCLEOTIDE SEQUENCE [LARGE SCALE GENOMIC DNA]</scope>
    <source>
        <strain evidence="3">Ana</strain>
    </source>
</reference>